<accession>A0A5N7MW25</accession>
<comment type="caution">
    <text evidence="1">The sequence shown here is derived from an EMBL/GenBank/DDBJ whole genome shotgun (WGS) entry which is preliminary data.</text>
</comment>
<name>A0A5N7MW25_9HYPH</name>
<dbReference type="Proteomes" id="UP000403266">
    <property type="component" value="Unassembled WGS sequence"/>
</dbReference>
<dbReference type="RefSeq" id="WP_152714536.1">
    <property type="nucleotide sequence ID" value="NZ_VOSJ01000133.1"/>
</dbReference>
<dbReference type="Gene3D" id="3.40.50.300">
    <property type="entry name" value="P-loop containing nucleotide triphosphate hydrolases"/>
    <property type="match status" value="1"/>
</dbReference>
<evidence type="ECO:0000313" key="1">
    <source>
        <dbReference type="EMBL" id="MPR28236.1"/>
    </source>
</evidence>
<dbReference type="NCBIfam" id="NF004861">
    <property type="entry name" value="PRK06217.1"/>
    <property type="match status" value="1"/>
</dbReference>
<dbReference type="InterPro" id="IPR052922">
    <property type="entry name" value="Cytidylate_Kinase-2"/>
</dbReference>
<dbReference type="AlphaFoldDB" id="A0A5N7MW25"/>
<reference evidence="1 2" key="1">
    <citation type="journal article" date="2019" name="Syst. Appl. Microbiol.">
        <title>Microvirga tunisiensis sp. nov., a root nodule symbiotic bacterium isolated from Lupinus micranthus and L. luteus grown in Northern Tunisia.</title>
        <authorList>
            <person name="Msaddak A."/>
            <person name="Rejili M."/>
            <person name="Duran D."/>
            <person name="Mars M."/>
            <person name="Palacios J.M."/>
            <person name="Ruiz-Argueso T."/>
            <person name="Rey L."/>
            <person name="Imperial J."/>
        </authorList>
    </citation>
    <scope>NUCLEOTIDE SEQUENCE [LARGE SCALE GENOMIC DNA]</scope>
    <source>
        <strain evidence="1 2">Lmie10</strain>
    </source>
</reference>
<proteinExistence type="predicted"/>
<dbReference type="PANTHER" id="PTHR37816:SF2">
    <property type="entry name" value="DNA TOPOLOGY MODULATION PROTEIN FLAR-RELATED PROTEIN"/>
    <property type="match status" value="1"/>
</dbReference>
<evidence type="ECO:0000313" key="2">
    <source>
        <dbReference type="Proteomes" id="UP000403266"/>
    </source>
</evidence>
<dbReference type="PANTHER" id="PTHR37816">
    <property type="entry name" value="YALI0E33011P"/>
    <property type="match status" value="1"/>
</dbReference>
<dbReference type="SUPFAM" id="SSF52540">
    <property type="entry name" value="P-loop containing nucleoside triphosphate hydrolases"/>
    <property type="match status" value="1"/>
</dbReference>
<organism evidence="1 2">
    <name type="scientific">Microvirga tunisiensis</name>
    <dbReference type="NCBI Taxonomy" id="2108360"/>
    <lineage>
        <taxon>Bacteria</taxon>
        <taxon>Pseudomonadati</taxon>
        <taxon>Pseudomonadota</taxon>
        <taxon>Alphaproteobacteria</taxon>
        <taxon>Hyphomicrobiales</taxon>
        <taxon>Methylobacteriaceae</taxon>
        <taxon>Microvirga</taxon>
    </lineage>
</organism>
<sequence length="209" mass="23227">MRPLERVHIFGAAGCGSTTLAWTLARRLACQHLDVDDFYWLPTTPPFRRRRAPPERLRMLSEAAASTPRWVLSGPVAGWGDPLLPHLDLVVFLYVPTNVRLSRLQRREQARFGVAVDPGGPMHDQHQAFLRWAAGYDPGLSGGRTLLGDATWLGYLPCPMMCLIGECGTMEQIDRVLTFWETQAHQPKASNPSTSEIIAGVLDSVPYPP</sequence>
<dbReference type="OrthoDB" id="5508973at2"/>
<protein>
    <recommendedName>
        <fullName evidence="3">Adenylate kinase</fullName>
    </recommendedName>
</protein>
<dbReference type="EMBL" id="VOSK01000132">
    <property type="protein sequence ID" value="MPR28236.1"/>
    <property type="molecule type" value="Genomic_DNA"/>
</dbReference>
<dbReference type="InterPro" id="IPR027417">
    <property type="entry name" value="P-loop_NTPase"/>
</dbReference>
<evidence type="ECO:0008006" key="3">
    <source>
        <dbReference type="Google" id="ProtNLM"/>
    </source>
</evidence>
<gene>
    <name evidence="1" type="ORF">FS320_24510</name>
</gene>
<keyword evidence="2" id="KW-1185">Reference proteome</keyword>